<feature type="domain" description="G-protein coupled receptors family 2 profile 2" evidence="16">
    <location>
        <begin position="1083"/>
        <end position="1309"/>
    </location>
</feature>
<feature type="transmembrane region" description="Helical" evidence="14">
    <location>
        <begin position="1227"/>
        <end position="1246"/>
    </location>
</feature>
<dbReference type="PRINTS" id="PR00249">
    <property type="entry name" value="GPCRSECRETIN"/>
</dbReference>
<keyword evidence="10" id="KW-0675">Receptor</keyword>
<evidence type="ECO:0000313" key="19">
    <source>
        <dbReference type="Proteomes" id="UP000683360"/>
    </source>
</evidence>
<keyword evidence="4" id="KW-0597">Phosphoprotein</keyword>
<dbReference type="SMART" id="SM00406">
    <property type="entry name" value="IGv"/>
    <property type="match status" value="3"/>
</dbReference>
<feature type="transmembrane region" description="Helical" evidence="14">
    <location>
        <begin position="1258"/>
        <end position="1279"/>
    </location>
</feature>
<keyword evidence="5 14" id="KW-0812">Transmembrane</keyword>
<evidence type="ECO:0000256" key="4">
    <source>
        <dbReference type="ARBA" id="ARBA00022553"/>
    </source>
</evidence>
<feature type="domain" description="G-protein coupled receptors family 2 profile 1" evidence="15">
    <location>
        <begin position="758"/>
        <end position="842"/>
    </location>
</feature>
<keyword evidence="11" id="KW-0325">Glycoprotein</keyword>
<evidence type="ECO:0000259" key="16">
    <source>
        <dbReference type="PROSITE" id="PS50261"/>
    </source>
</evidence>
<dbReference type="SUPFAM" id="SSF111418">
    <property type="entry name" value="Hormone receptor domain"/>
    <property type="match status" value="1"/>
</dbReference>
<keyword evidence="9" id="KW-1015">Disulfide bond</keyword>
<evidence type="ECO:0000256" key="7">
    <source>
        <dbReference type="ARBA" id="ARBA00023040"/>
    </source>
</evidence>
<dbReference type="PROSITE" id="PS00650">
    <property type="entry name" value="G_PROTEIN_RECEP_F2_2"/>
    <property type="match status" value="1"/>
</dbReference>
<dbReference type="Pfam" id="PF13927">
    <property type="entry name" value="Ig_3"/>
    <property type="match status" value="5"/>
</dbReference>
<feature type="domain" description="Ig-like" evidence="17">
    <location>
        <begin position="677"/>
        <end position="779"/>
    </location>
</feature>
<dbReference type="FunFam" id="1.20.1070.10:FF:000058">
    <property type="entry name" value="Adhesion G protein-coupled receptor F5"/>
    <property type="match status" value="1"/>
</dbReference>
<name>A0A8S3QK01_MYTED</name>
<reference evidence="18" key="1">
    <citation type="submission" date="2021-03" db="EMBL/GenBank/DDBJ databases">
        <authorList>
            <person name="Bekaert M."/>
        </authorList>
    </citation>
    <scope>NUCLEOTIDE SEQUENCE</scope>
</reference>
<dbReference type="PANTHER" id="PTHR11640:SF136">
    <property type="entry name" value="NEPHRIN"/>
    <property type="match status" value="1"/>
</dbReference>
<dbReference type="CDD" id="cd00096">
    <property type="entry name" value="Ig"/>
    <property type="match status" value="1"/>
</dbReference>
<evidence type="ECO:0000256" key="13">
    <source>
        <dbReference type="ARBA" id="ARBA00023319"/>
    </source>
</evidence>
<comment type="similarity">
    <text evidence="3">Belongs to the G-protein coupled receptor 2 family. Adhesion G-protein coupled receptor (ADGR) subfamily.</text>
</comment>
<dbReference type="InterPro" id="IPR013162">
    <property type="entry name" value="CD80_C2-set"/>
</dbReference>
<evidence type="ECO:0000256" key="2">
    <source>
        <dbReference type="ARBA" id="ARBA00004479"/>
    </source>
</evidence>
<dbReference type="Proteomes" id="UP000683360">
    <property type="component" value="Unassembled WGS sequence"/>
</dbReference>
<dbReference type="GO" id="GO:0098609">
    <property type="term" value="P:cell-cell adhesion"/>
    <property type="evidence" value="ECO:0007669"/>
    <property type="project" value="TreeGrafter"/>
</dbReference>
<dbReference type="PANTHER" id="PTHR11640">
    <property type="entry name" value="NEPHRIN"/>
    <property type="match status" value="1"/>
</dbReference>
<evidence type="ECO:0000313" key="18">
    <source>
        <dbReference type="EMBL" id="CAG2197090.1"/>
    </source>
</evidence>
<dbReference type="PROSITE" id="PS50835">
    <property type="entry name" value="IG_LIKE"/>
    <property type="match status" value="6"/>
</dbReference>
<dbReference type="InterPro" id="IPR017983">
    <property type="entry name" value="GPCR_2_secretin-like_CS"/>
</dbReference>
<feature type="transmembrane region" description="Helical" evidence="14">
    <location>
        <begin position="1081"/>
        <end position="1107"/>
    </location>
</feature>
<feature type="domain" description="Ig-like" evidence="17">
    <location>
        <begin position="366"/>
        <end position="469"/>
    </location>
</feature>
<dbReference type="GO" id="GO:0007166">
    <property type="term" value="P:cell surface receptor signaling pathway"/>
    <property type="evidence" value="ECO:0007669"/>
    <property type="project" value="InterPro"/>
</dbReference>
<organism evidence="18 19">
    <name type="scientific">Mytilus edulis</name>
    <name type="common">Blue mussel</name>
    <dbReference type="NCBI Taxonomy" id="6550"/>
    <lineage>
        <taxon>Eukaryota</taxon>
        <taxon>Metazoa</taxon>
        <taxon>Spiralia</taxon>
        <taxon>Lophotrochozoa</taxon>
        <taxon>Mollusca</taxon>
        <taxon>Bivalvia</taxon>
        <taxon>Autobranchia</taxon>
        <taxon>Pteriomorphia</taxon>
        <taxon>Mytilida</taxon>
        <taxon>Mytiloidea</taxon>
        <taxon>Mytilidae</taxon>
        <taxon>Mytilinae</taxon>
        <taxon>Mytilus</taxon>
    </lineage>
</organism>
<dbReference type="Gene3D" id="2.60.40.10">
    <property type="entry name" value="Immunoglobulins"/>
    <property type="match status" value="8"/>
</dbReference>
<dbReference type="Pfam" id="PF07679">
    <property type="entry name" value="I-set"/>
    <property type="match status" value="1"/>
</dbReference>
<dbReference type="InterPro" id="IPR036445">
    <property type="entry name" value="GPCR_2_extracell_dom_sf"/>
</dbReference>
<dbReference type="InterPro" id="IPR013098">
    <property type="entry name" value="Ig_I-set"/>
</dbReference>
<dbReference type="SMART" id="SM00409">
    <property type="entry name" value="IG"/>
    <property type="match status" value="6"/>
</dbReference>
<dbReference type="Gene3D" id="1.20.1070.10">
    <property type="entry name" value="Rhodopsin 7-helix transmembrane proteins"/>
    <property type="match status" value="1"/>
</dbReference>
<evidence type="ECO:0000256" key="10">
    <source>
        <dbReference type="ARBA" id="ARBA00023170"/>
    </source>
</evidence>
<dbReference type="InterPro" id="IPR003599">
    <property type="entry name" value="Ig_sub"/>
</dbReference>
<evidence type="ECO:0000259" key="17">
    <source>
        <dbReference type="PROSITE" id="PS50835"/>
    </source>
</evidence>
<evidence type="ECO:0000256" key="9">
    <source>
        <dbReference type="ARBA" id="ARBA00023157"/>
    </source>
</evidence>
<comment type="caution">
    <text evidence="18">The sequence shown here is derived from an EMBL/GenBank/DDBJ whole genome shotgun (WGS) entry which is preliminary data.</text>
</comment>
<keyword evidence="6 14" id="KW-1133">Transmembrane helix</keyword>
<keyword evidence="7" id="KW-0297">G-protein coupled receptor</keyword>
<dbReference type="InterPro" id="IPR013783">
    <property type="entry name" value="Ig-like_fold"/>
</dbReference>
<feature type="transmembrane region" description="Helical" evidence="14">
    <location>
        <begin position="1188"/>
        <end position="1207"/>
    </location>
</feature>
<proteinExistence type="inferred from homology"/>
<dbReference type="Pfam" id="PF16489">
    <property type="entry name" value="GAIN"/>
    <property type="match status" value="1"/>
</dbReference>
<feature type="domain" description="Ig-like" evidence="17">
    <location>
        <begin position="574"/>
        <end position="672"/>
    </location>
</feature>
<dbReference type="Gene3D" id="4.10.1240.10">
    <property type="entry name" value="GPCR, family 2, extracellular hormone receptor domain"/>
    <property type="match status" value="1"/>
</dbReference>
<dbReference type="InterPro" id="IPR032471">
    <property type="entry name" value="AGRL2-4_GAIN_subdom_A"/>
</dbReference>
<evidence type="ECO:0000256" key="6">
    <source>
        <dbReference type="ARBA" id="ARBA00022989"/>
    </source>
</evidence>
<protein>
    <submittedName>
        <fullName evidence="18">Uncharacterized protein</fullName>
    </submittedName>
</protein>
<keyword evidence="19" id="KW-1185">Reference proteome</keyword>
<evidence type="ECO:0000256" key="11">
    <source>
        <dbReference type="ARBA" id="ARBA00023180"/>
    </source>
</evidence>
<dbReference type="InterPro" id="IPR051275">
    <property type="entry name" value="Cell_adhesion_signaling"/>
</dbReference>
<dbReference type="SMART" id="SM00408">
    <property type="entry name" value="IGc2"/>
    <property type="match status" value="6"/>
</dbReference>
<dbReference type="InterPro" id="IPR036179">
    <property type="entry name" value="Ig-like_dom_sf"/>
</dbReference>
<comment type="subcellular location">
    <subcellularLocation>
        <location evidence="1">Membrane</location>
        <topology evidence="1">Multi-pass membrane protein</topology>
    </subcellularLocation>
    <subcellularLocation>
        <location evidence="2">Membrane</location>
        <topology evidence="2">Single-pass type I membrane protein</topology>
    </subcellularLocation>
</comment>
<dbReference type="SUPFAM" id="SSF48726">
    <property type="entry name" value="Immunoglobulin"/>
    <property type="match status" value="8"/>
</dbReference>
<dbReference type="CDD" id="cd15040">
    <property type="entry name" value="7tmB2_Adhesion"/>
    <property type="match status" value="1"/>
</dbReference>
<dbReference type="Gene3D" id="1.25.40.610">
    <property type="match status" value="1"/>
</dbReference>
<dbReference type="GO" id="GO:0005911">
    <property type="term" value="C:cell-cell junction"/>
    <property type="evidence" value="ECO:0007669"/>
    <property type="project" value="TreeGrafter"/>
</dbReference>
<evidence type="ECO:0000256" key="12">
    <source>
        <dbReference type="ARBA" id="ARBA00023224"/>
    </source>
</evidence>
<keyword evidence="13" id="KW-0393">Immunoglobulin domain</keyword>
<feature type="domain" description="Ig-like" evidence="17">
    <location>
        <begin position="473"/>
        <end position="568"/>
    </location>
</feature>
<feature type="domain" description="Ig-like" evidence="17">
    <location>
        <begin position="108"/>
        <end position="194"/>
    </location>
</feature>
<evidence type="ECO:0000259" key="15">
    <source>
        <dbReference type="PROSITE" id="PS50227"/>
    </source>
</evidence>
<dbReference type="OrthoDB" id="10052455at2759"/>
<evidence type="ECO:0000256" key="1">
    <source>
        <dbReference type="ARBA" id="ARBA00004141"/>
    </source>
</evidence>
<dbReference type="InterPro" id="IPR013106">
    <property type="entry name" value="Ig_V-set"/>
</dbReference>
<dbReference type="GO" id="GO:0004930">
    <property type="term" value="F:G protein-coupled receptor activity"/>
    <property type="evidence" value="ECO:0007669"/>
    <property type="project" value="UniProtKB-KW"/>
</dbReference>
<evidence type="ECO:0000256" key="14">
    <source>
        <dbReference type="SAM" id="Phobius"/>
    </source>
</evidence>
<keyword evidence="8 14" id="KW-0472">Membrane</keyword>
<gene>
    <name evidence="18" type="ORF">MEDL_11933</name>
</gene>
<sequence>MPTSSQIPPGSPVIDGPQVVVQNSQITLTCTSTRGDPPPTVKWLKDDTEITTGVSITTSGTAVTTSLTFTATLDDHLEVYECQAENGVLQNPLTTTKYVELHSISQIPPGSPVIDGPQIVAQNSQITLACTSARGDPPPTVKWLKDDTEITTGVSTTTAGTAVTTSLTFTATKDDHLEVYECQAENGVLQNPLSTTKFVEVHYSPDTPTFDGPSNLTPGQQGLWTCMSSNGYPAGVMSMRNQNKNTQFTSEFTSYTVLDQKSYDVTGTLTWSPVIVNNGDTICCDVTHTTTLDKPIAINAPVTDYSPLLQSSVTLQCDVSQGTASQIIWIKDNVQIDIGSNSRLSGGTIAAESLTITNLQNSDGTPPVTTIPQPSYNQSTGQQIVLGCSISSPNSALLDVHWTFANDVGQVTDPLLISISNGKYSGSTTSSPSLIINNVTTTDQGIYSCKARNSVGNSTNNPTTNLTVTGSLPVVEITPTTYNTAIGDQVTIHCNIVSDSAGVNEVYWQTTSNNQLRLIYNGDIGYQGSTPTTPSLTINFASINDTGTYTCHATNDQGTGNSNTGNVTVTGGYLFVSVTPRNSNVSQDNSQIISCNVTGIPPSTCITWLFTPAGSTQPSILSTTNSNKYTVGTQQEPYLIIFNFEPGDSGTYVCRATNAVGSSSSYPGSTLNYISAPITSVEPNQYAAFVEDDSFQIQCNVTATPGAFDWYWTFQPKVGSVETIRKGTNSQEYIIENSGTNPHLTIRNIAMNKTGVYTCYALNTAGISASNANSQHVLTVTEDSTILCGENTDKFDIKWGITAEKTLVALPCNGNYTGSVSRYCSNGGKWMEPNYSQCMRKAIQNIQAQSAKLLSGESVDTVVSTILENLENATSENTELRSGDLVASSAVLDDIVKYVTNHTDKLSVNQLEIFGSVCNNILEERNHQLWEELNNERSTGVPSVVKAVTDYNEVYHKVIDGEFSMIVQKENIVIEVGKTISDEITVPDRLKTSLSWIKDSATEIKLKKSIHNDLTGYSSTFYRNISRFFPNYFMLDGELQSFNGSYDVNSIITDFTIESTTSSDNTLIIKFENLLPLSHNFALSLISAVGCGVSILFLVITIIIHYVLWRYVKNDRTKILMNLCVALILSYTIFLAGITRTEIKGVCTAIAVSLHYMFLTDFCLMLAEGIQIMRMVVIVFSTRPIVHWLLPLCWVLPCIIVGISVGVTELKGYGNQQFCWLSLESSLIWAFIGPALLIILINCGIAGKTLREKSRIGLKSICIILPLFGVTWVLGVFSVNDDLVVFQYLFAIFNSLQGLFICLIHCFFNKQVRQGYNHYQRRLHSKSTNSTNTDNTKRSSSHRQRYMYTKEESLKRTISTS</sequence>
<accession>A0A8S3QK01</accession>
<dbReference type="InterPro" id="IPR001879">
    <property type="entry name" value="GPCR_2_extracellular_dom"/>
</dbReference>
<feature type="transmembrane region" description="Helical" evidence="14">
    <location>
        <begin position="1119"/>
        <end position="1137"/>
    </location>
</feature>
<dbReference type="InterPro" id="IPR003598">
    <property type="entry name" value="Ig_sub2"/>
</dbReference>
<feature type="transmembrane region" description="Helical" evidence="14">
    <location>
        <begin position="1143"/>
        <end position="1167"/>
    </location>
</feature>
<dbReference type="InterPro" id="IPR007110">
    <property type="entry name" value="Ig-like_dom"/>
</dbReference>
<keyword evidence="12" id="KW-0807">Transducer</keyword>
<evidence type="ECO:0000256" key="3">
    <source>
        <dbReference type="ARBA" id="ARBA00007343"/>
    </source>
</evidence>
<dbReference type="GO" id="GO:0050839">
    <property type="term" value="F:cell adhesion molecule binding"/>
    <property type="evidence" value="ECO:0007669"/>
    <property type="project" value="TreeGrafter"/>
</dbReference>
<dbReference type="GO" id="GO:0005886">
    <property type="term" value="C:plasma membrane"/>
    <property type="evidence" value="ECO:0007669"/>
    <property type="project" value="TreeGrafter"/>
</dbReference>
<evidence type="ECO:0000256" key="8">
    <source>
        <dbReference type="ARBA" id="ARBA00023136"/>
    </source>
</evidence>
<dbReference type="PROSITE" id="PS50261">
    <property type="entry name" value="G_PROTEIN_RECEP_F2_4"/>
    <property type="match status" value="1"/>
</dbReference>
<feature type="domain" description="Ig-like" evidence="17">
    <location>
        <begin position="2"/>
        <end position="100"/>
    </location>
</feature>
<dbReference type="PROSITE" id="PS50227">
    <property type="entry name" value="G_PROTEIN_RECEP_F2_3"/>
    <property type="match status" value="1"/>
</dbReference>
<dbReference type="InterPro" id="IPR017981">
    <property type="entry name" value="GPCR_2-like_7TM"/>
</dbReference>
<feature type="transmembrane region" description="Helical" evidence="14">
    <location>
        <begin position="1285"/>
        <end position="1308"/>
    </location>
</feature>
<dbReference type="Pfam" id="PF08205">
    <property type="entry name" value="C2-set_2"/>
    <property type="match status" value="1"/>
</dbReference>
<dbReference type="EMBL" id="CAJPWZ010000615">
    <property type="protein sequence ID" value="CAG2197090.1"/>
    <property type="molecule type" value="Genomic_DNA"/>
</dbReference>
<evidence type="ECO:0000256" key="5">
    <source>
        <dbReference type="ARBA" id="ARBA00022692"/>
    </source>
</evidence>
<dbReference type="Pfam" id="PF00002">
    <property type="entry name" value="7tm_2"/>
    <property type="match status" value="1"/>
</dbReference>
<dbReference type="InterPro" id="IPR000832">
    <property type="entry name" value="GPCR_2_secretin-like"/>
</dbReference>